<reference evidence="2" key="1">
    <citation type="submission" date="2006-10" db="EMBL/GenBank/DDBJ databases">
        <authorList>
            <person name="Amadeo P."/>
            <person name="Zhao Q."/>
            <person name="Wortman J."/>
            <person name="Fraser-Liggett C."/>
            <person name="Carlton J."/>
        </authorList>
    </citation>
    <scope>NUCLEOTIDE SEQUENCE</scope>
    <source>
        <strain evidence="2">G3</strain>
    </source>
</reference>
<dbReference type="VEuPathDB" id="TrichDB:TVAGG3_0565890"/>
<evidence type="ECO:0000313" key="3">
    <source>
        <dbReference type="Proteomes" id="UP000001542"/>
    </source>
</evidence>
<evidence type="ECO:0000313" key="2">
    <source>
        <dbReference type="EMBL" id="EAY20816.1"/>
    </source>
</evidence>
<keyword evidence="1" id="KW-0812">Transmembrane</keyword>
<dbReference type="InParanoid" id="A2DF88"/>
<dbReference type="RefSeq" id="XP_001581802.1">
    <property type="nucleotide sequence ID" value="XM_001581752.1"/>
</dbReference>
<dbReference type="VEuPathDB" id="TrichDB:TVAG_436400"/>
<sequence length="378" mass="42620">MKFNKLLSPAIVISEYSQKIQKIDQFTNITDNNIEIIQCVFSQIDSKNFSTNGGALLCENNETNAVIIRSGFIYCKSIQKGGCIYMNCKSVNISMTCFEDSRAMGGCQAFYLSASLIDLDDSIISECGMKKNDLVSTTTQFYKSPIRIQNSNVSCNRRVLFDCGLTFIECLHAELGFTSIANNLGNGLFNFEFINPSKLNACNVINNSGSDASPMINLNIQNFVFQKVTFAKNSIPQFLEIINAKSILFSNCRFDLSLLEIGSYEEIQITLCKFEQTNPNLNRLRDPLQFRCYALSATDPPELILEYNPHLVQKKETFFAEPTKIDIDMNKEPEVNWMPPKMLAKQYGLILFTSIITPIFIVIHCITSKGSREIRALN</sequence>
<proteinExistence type="predicted"/>
<dbReference type="AlphaFoldDB" id="A2DF88"/>
<name>A2DF88_TRIV3</name>
<keyword evidence="1" id="KW-1133">Transmembrane helix</keyword>
<keyword evidence="1" id="KW-0472">Membrane</keyword>
<reference evidence="2" key="2">
    <citation type="journal article" date="2007" name="Science">
        <title>Draft genome sequence of the sexually transmitted pathogen Trichomonas vaginalis.</title>
        <authorList>
            <person name="Carlton J.M."/>
            <person name="Hirt R.P."/>
            <person name="Silva J.C."/>
            <person name="Delcher A.L."/>
            <person name="Schatz M."/>
            <person name="Zhao Q."/>
            <person name="Wortman J.R."/>
            <person name="Bidwell S.L."/>
            <person name="Alsmark U.C.M."/>
            <person name="Besteiro S."/>
            <person name="Sicheritz-Ponten T."/>
            <person name="Noel C.J."/>
            <person name="Dacks J.B."/>
            <person name="Foster P.G."/>
            <person name="Simillion C."/>
            <person name="Van de Peer Y."/>
            <person name="Miranda-Saavedra D."/>
            <person name="Barton G.J."/>
            <person name="Westrop G.D."/>
            <person name="Mueller S."/>
            <person name="Dessi D."/>
            <person name="Fiori P.L."/>
            <person name="Ren Q."/>
            <person name="Paulsen I."/>
            <person name="Zhang H."/>
            <person name="Bastida-Corcuera F.D."/>
            <person name="Simoes-Barbosa A."/>
            <person name="Brown M.T."/>
            <person name="Hayes R.D."/>
            <person name="Mukherjee M."/>
            <person name="Okumura C.Y."/>
            <person name="Schneider R."/>
            <person name="Smith A.J."/>
            <person name="Vanacova S."/>
            <person name="Villalvazo M."/>
            <person name="Haas B.J."/>
            <person name="Pertea M."/>
            <person name="Feldblyum T.V."/>
            <person name="Utterback T.R."/>
            <person name="Shu C.L."/>
            <person name="Osoegawa K."/>
            <person name="de Jong P.J."/>
            <person name="Hrdy I."/>
            <person name="Horvathova L."/>
            <person name="Zubacova Z."/>
            <person name="Dolezal P."/>
            <person name="Malik S.B."/>
            <person name="Logsdon J.M. Jr."/>
            <person name="Henze K."/>
            <person name="Gupta A."/>
            <person name="Wang C.C."/>
            <person name="Dunne R.L."/>
            <person name="Upcroft J.A."/>
            <person name="Upcroft P."/>
            <person name="White O."/>
            <person name="Salzberg S.L."/>
            <person name="Tang P."/>
            <person name="Chiu C.-H."/>
            <person name="Lee Y.-S."/>
            <person name="Embley T.M."/>
            <person name="Coombs G.H."/>
            <person name="Mottram J.C."/>
            <person name="Tachezy J."/>
            <person name="Fraser-Liggett C.M."/>
            <person name="Johnson P.J."/>
        </authorList>
    </citation>
    <scope>NUCLEOTIDE SEQUENCE [LARGE SCALE GENOMIC DNA]</scope>
    <source>
        <strain evidence="2">G3</strain>
    </source>
</reference>
<dbReference type="Proteomes" id="UP000001542">
    <property type="component" value="Unassembled WGS sequence"/>
</dbReference>
<organism evidence="2 3">
    <name type="scientific">Trichomonas vaginalis (strain ATCC PRA-98 / G3)</name>
    <dbReference type="NCBI Taxonomy" id="412133"/>
    <lineage>
        <taxon>Eukaryota</taxon>
        <taxon>Metamonada</taxon>
        <taxon>Parabasalia</taxon>
        <taxon>Trichomonadida</taxon>
        <taxon>Trichomonadidae</taxon>
        <taxon>Trichomonas</taxon>
    </lineage>
</organism>
<accession>A2DF88</accession>
<evidence type="ECO:0000256" key="1">
    <source>
        <dbReference type="SAM" id="Phobius"/>
    </source>
</evidence>
<dbReference type="EMBL" id="DS113194">
    <property type="protein sequence ID" value="EAY20816.1"/>
    <property type="molecule type" value="Genomic_DNA"/>
</dbReference>
<keyword evidence="3" id="KW-1185">Reference proteome</keyword>
<feature type="transmembrane region" description="Helical" evidence="1">
    <location>
        <begin position="347"/>
        <end position="366"/>
    </location>
</feature>
<protein>
    <submittedName>
        <fullName evidence="2">Uncharacterized protein</fullName>
    </submittedName>
</protein>
<gene>
    <name evidence="2" type="ORF">TVAG_436400</name>
</gene>
<dbReference type="KEGG" id="tva:5466377"/>